<comment type="caution">
    <text evidence="1">The sequence shown here is derived from an EMBL/GenBank/DDBJ whole genome shotgun (WGS) entry which is preliminary data.</text>
</comment>
<reference evidence="1" key="1">
    <citation type="journal article" date="2019" name="Sci. Rep.">
        <title>Draft genome of Tanacetum cinerariifolium, the natural source of mosquito coil.</title>
        <authorList>
            <person name="Yamashiro T."/>
            <person name="Shiraishi A."/>
            <person name="Satake H."/>
            <person name="Nakayama K."/>
        </authorList>
    </citation>
    <scope>NUCLEOTIDE SEQUENCE</scope>
</reference>
<organism evidence="1">
    <name type="scientific">Tanacetum cinerariifolium</name>
    <name type="common">Dalmatian daisy</name>
    <name type="synonym">Chrysanthemum cinerariifolium</name>
    <dbReference type="NCBI Taxonomy" id="118510"/>
    <lineage>
        <taxon>Eukaryota</taxon>
        <taxon>Viridiplantae</taxon>
        <taxon>Streptophyta</taxon>
        <taxon>Embryophyta</taxon>
        <taxon>Tracheophyta</taxon>
        <taxon>Spermatophyta</taxon>
        <taxon>Magnoliopsida</taxon>
        <taxon>eudicotyledons</taxon>
        <taxon>Gunneridae</taxon>
        <taxon>Pentapetalae</taxon>
        <taxon>asterids</taxon>
        <taxon>campanulids</taxon>
        <taxon>Asterales</taxon>
        <taxon>Asteraceae</taxon>
        <taxon>Asteroideae</taxon>
        <taxon>Anthemideae</taxon>
        <taxon>Anthemidinae</taxon>
        <taxon>Tanacetum</taxon>
    </lineage>
</organism>
<dbReference type="EMBL" id="BKCJ010007127">
    <property type="protein sequence ID" value="GEU75671.1"/>
    <property type="molecule type" value="Genomic_DNA"/>
</dbReference>
<proteinExistence type="predicted"/>
<sequence length="562" mass="63983">MLLAKQDEVRVILIDEQNDFLFAGASRMEEIKDLSVNICLMTRIQPTNHSFDVGPSYDSAFISEIQSSSINENEEQMYPTHTKIINSTIGDDQIDSNIVFDTPNGNVNSGSVEKDTHVPDLYTLEQLARNAYQEADKQQIFAQKVQTQNKTLTSQLEEADKQQIFAQKVQTQNKTLTSQLEVYKEWVRVLENIKNNNYLNEFLEADQRAENFDQQAQKNEEFQETYLLLKRQMSEKEDSYHDTIVDLKDKLKKNADLILKLGNSLQGMFMLGPKPLSMYDQKLKHGLGYWNPYTLKQAIAQCPKLYLASSWGNSEIPLNTRDNKDILHDAPKTVDYQQINSLYKDFVPQKELSSEQKYFPSSFIPSTKNSKETTSIPSSMPSALVQAQANGQVLHEEELEFLADPGIAKTQSTQYVVTNNAAYQANDLDAFDSDCDEINSAKIALIENLSHYGSDNLVEVHNQDNMTNNVIYQDVQETSTSEQSNILNQSETEITSDSNIILYSRYMNESQYTTVQNSSSPAQQDDLILYVIEQLKTQVVNGTKINQDNKHVNEILTAELER</sequence>
<accession>A0A6L2MNT6</accession>
<dbReference type="AlphaFoldDB" id="A0A6L2MNT6"/>
<gene>
    <name evidence="1" type="ORF">Tci_047649</name>
</gene>
<name>A0A6L2MNT6_TANCI</name>
<evidence type="ECO:0000313" key="1">
    <source>
        <dbReference type="EMBL" id="GEU75671.1"/>
    </source>
</evidence>
<protein>
    <submittedName>
        <fullName evidence="1">Uncharacterized protein</fullName>
    </submittedName>
</protein>